<sequence length="73" mass="7921">MSVSGRDGTTESHIPLAQWHVNVQSAACAVFSESTLVEIEGATAPRAMISNNQPDAHQSYLYTCELVVVETRD</sequence>
<evidence type="ECO:0000313" key="1">
    <source>
        <dbReference type="EMBL" id="KAK1535021.1"/>
    </source>
</evidence>
<accession>A0AAI9Z787</accession>
<organism evidence="1 2">
    <name type="scientific">Colletotrichum costaricense</name>
    <dbReference type="NCBI Taxonomy" id="1209916"/>
    <lineage>
        <taxon>Eukaryota</taxon>
        <taxon>Fungi</taxon>
        <taxon>Dikarya</taxon>
        <taxon>Ascomycota</taxon>
        <taxon>Pezizomycotina</taxon>
        <taxon>Sordariomycetes</taxon>
        <taxon>Hypocreomycetidae</taxon>
        <taxon>Glomerellales</taxon>
        <taxon>Glomerellaceae</taxon>
        <taxon>Colletotrichum</taxon>
        <taxon>Colletotrichum acutatum species complex</taxon>
    </lineage>
</organism>
<dbReference type="EMBL" id="MOOE01000003">
    <property type="protein sequence ID" value="KAK1535021.1"/>
    <property type="molecule type" value="Genomic_DNA"/>
</dbReference>
<reference evidence="1 2" key="1">
    <citation type="submission" date="2016-10" db="EMBL/GenBank/DDBJ databases">
        <title>The genome sequence of Colletotrichum fioriniae PJ7.</title>
        <authorList>
            <person name="Baroncelli R."/>
        </authorList>
    </citation>
    <scope>NUCLEOTIDE SEQUENCE [LARGE SCALE GENOMIC DNA]</scope>
    <source>
        <strain evidence="1 2">IMI 309622</strain>
    </source>
</reference>
<keyword evidence="2" id="KW-1185">Reference proteome</keyword>
<dbReference type="AlphaFoldDB" id="A0AAI9Z787"/>
<protein>
    <submittedName>
        <fullName evidence="1">Uncharacterized protein</fullName>
    </submittedName>
</protein>
<dbReference type="RefSeq" id="XP_060318221.1">
    <property type="nucleotide sequence ID" value="XM_060451956.1"/>
</dbReference>
<gene>
    <name evidence="1" type="ORF">CCOS01_03773</name>
</gene>
<evidence type="ECO:0000313" key="2">
    <source>
        <dbReference type="Proteomes" id="UP001240678"/>
    </source>
</evidence>
<name>A0AAI9Z787_9PEZI</name>
<comment type="caution">
    <text evidence="1">The sequence shown here is derived from an EMBL/GenBank/DDBJ whole genome shotgun (WGS) entry which is preliminary data.</text>
</comment>
<dbReference type="Proteomes" id="UP001240678">
    <property type="component" value="Unassembled WGS sequence"/>
</dbReference>
<dbReference type="GeneID" id="85335503"/>
<proteinExistence type="predicted"/>